<organism evidence="1">
    <name type="scientific">Eucalyptus grandis</name>
    <name type="common">Flooded gum</name>
    <dbReference type="NCBI Taxonomy" id="71139"/>
    <lineage>
        <taxon>Eukaryota</taxon>
        <taxon>Viridiplantae</taxon>
        <taxon>Streptophyta</taxon>
        <taxon>Embryophyta</taxon>
        <taxon>Tracheophyta</taxon>
        <taxon>Spermatophyta</taxon>
        <taxon>Magnoliopsida</taxon>
        <taxon>eudicotyledons</taxon>
        <taxon>Gunneridae</taxon>
        <taxon>Pentapetalae</taxon>
        <taxon>rosids</taxon>
        <taxon>malvids</taxon>
        <taxon>Myrtales</taxon>
        <taxon>Myrtaceae</taxon>
        <taxon>Myrtoideae</taxon>
        <taxon>Eucalypteae</taxon>
        <taxon>Eucalyptus</taxon>
    </lineage>
</organism>
<reference evidence="1" key="1">
    <citation type="submission" date="2013-07" db="EMBL/GenBank/DDBJ databases">
        <title>The genome of Eucalyptus grandis.</title>
        <authorList>
            <person name="Schmutz J."/>
            <person name="Hayes R."/>
            <person name="Myburg A."/>
            <person name="Tuskan G."/>
            <person name="Grattapaglia D."/>
            <person name="Rokhsar D.S."/>
        </authorList>
    </citation>
    <scope>NUCLEOTIDE SEQUENCE</scope>
    <source>
        <tissue evidence="1">Leaf extractions</tissue>
    </source>
</reference>
<evidence type="ECO:0000313" key="1">
    <source>
        <dbReference type="EMBL" id="KCW66905.1"/>
    </source>
</evidence>
<protein>
    <submittedName>
        <fullName evidence="1">Uncharacterized protein</fullName>
    </submittedName>
</protein>
<name>A0A059BMI5_EUCGR</name>
<gene>
    <name evidence="1" type="ORF">EUGRSUZ_F00652</name>
</gene>
<accession>A0A059BMI5</accession>
<sequence length="68" mass="7920">MLILVSALLQCFRRKANHTEADQTWPNEQNTARHRNRMHQVNTDINLVCTKPAIHRKIHGRSSTFIAE</sequence>
<dbReference type="InParanoid" id="A0A059BMI5"/>
<dbReference type="Gramene" id="KCW66905">
    <property type="protein sequence ID" value="KCW66905"/>
    <property type="gene ID" value="EUGRSUZ_F00652"/>
</dbReference>
<proteinExistence type="predicted"/>
<dbReference type="AlphaFoldDB" id="A0A059BMI5"/>
<dbReference type="EMBL" id="KK198758">
    <property type="protein sequence ID" value="KCW66905.1"/>
    <property type="molecule type" value="Genomic_DNA"/>
</dbReference>